<protein>
    <submittedName>
        <fullName evidence="1">Putative nucleoredoxin 3</fullName>
    </submittedName>
</protein>
<dbReference type="EMBL" id="KQ992332">
    <property type="protein sequence ID" value="KZV50806.1"/>
    <property type="molecule type" value="Genomic_DNA"/>
</dbReference>
<dbReference type="Proteomes" id="UP000250235">
    <property type="component" value="Unassembled WGS sequence"/>
</dbReference>
<gene>
    <name evidence="1" type="ORF">F511_07204</name>
</gene>
<dbReference type="AlphaFoldDB" id="A0A2Z7D0Z2"/>
<accession>A0A2Z7D0Z2</accession>
<proteinExistence type="predicted"/>
<organism evidence="1 2">
    <name type="scientific">Dorcoceras hygrometricum</name>
    <dbReference type="NCBI Taxonomy" id="472368"/>
    <lineage>
        <taxon>Eukaryota</taxon>
        <taxon>Viridiplantae</taxon>
        <taxon>Streptophyta</taxon>
        <taxon>Embryophyta</taxon>
        <taxon>Tracheophyta</taxon>
        <taxon>Spermatophyta</taxon>
        <taxon>Magnoliopsida</taxon>
        <taxon>eudicotyledons</taxon>
        <taxon>Gunneridae</taxon>
        <taxon>Pentapetalae</taxon>
        <taxon>asterids</taxon>
        <taxon>lamiids</taxon>
        <taxon>Lamiales</taxon>
        <taxon>Gesneriaceae</taxon>
        <taxon>Didymocarpoideae</taxon>
        <taxon>Trichosporeae</taxon>
        <taxon>Loxocarpinae</taxon>
        <taxon>Dorcoceras</taxon>
    </lineage>
</organism>
<evidence type="ECO:0000313" key="1">
    <source>
        <dbReference type="EMBL" id="KZV50806.1"/>
    </source>
</evidence>
<reference evidence="1 2" key="1">
    <citation type="journal article" date="2015" name="Proc. Natl. Acad. Sci. U.S.A.">
        <title>The resurrection genome of Boea hygrometrica: A blueprint for survival of dehydration.</title>
        <authorList>
            <person name="Xiao L."/>
            <person name="Yang G."/>
            <person name="Zhang L."/>
            <person name="Yang X."/>
            <person name="Zhao S."/>
            <person name="Ji Z."/>
            <person name="Zhou Q."/>
            <person name="Hu M."/>
            <person name="Wang Y."/>
            <person name="Chen M."/>
            <person name="Xu Y."/>
            <person name="Jin H."/>
            <person name="Xiao X."/>
            <person name="Hu G."/>
            <person name="Bao F."/>
            <person name="Hu Y."/>
            <person name="Wan P."/>
            <person name="Li L."/>
            <person name="Deng X."/>
            <person name="Kuang T."/>
            <person name="Xiang C."/>
            <person name="Zhu J.K."/>
            <person name="Oliver M.J."/>
            <person name="He Y."/>
        </authorList>
    </citation>
    <scope>NUCLEOTIDE SEQUENCE [LARGE SCALE GENOMIC DNA]</scope>
    <source>
        <strain evidence="2">cv. XS01</strain>
    </source>
</reference>
<sequence>MMTSSHTLEKATSSNVDMLAGFTTEEAEADTVADQGLKRVNRIFGGLNEGIWPKIEELTAQDRKIPVASYSGSSRKLFMTNDWTISCKHIVTTSWTFRRKKFSSSRELQEIQSKATVLCISSRQRIQHKRKAVVDMNQQQSS</sequence>
<name>A0A2Z7D0Z2_9LAMI</name>
<keyword evidence="2" id="KW-1185">Reference proteome</keyword>
<evidence type="ECO:0000313" key="2">
    <source>
        <dbReference type="Proteomes" id="UP000250235"/>
    </source>
</evidence>